<name>A0AAV6XG48_9LAMI</name>
<proteinExistence type="predicted"/>
<dbReference type="CDD" id="cd15798">
    <property type="entry name" value="PMEI-like_3"/>
    <property type="match status" value="1"/>
</dbReference>
<evidence type="ECO:0000313" key="3">
    <source>
        <dbReference type="EMBL" id="KAG8381489.1"/>
    </source>
</evidence>
<dbReference type="AlphaFoldDB" id="A0AAV6XG48"/>
<evidence type="ECO:0000259" key="2">
    <source>
        <dbReference type="SMART" id="SM00856"/>
    </source>
</evidence>
<protein>
    <recommendedName>
        <fullName evidence="2">Pectinesterase inhibitor domain-containing protein</fullName>
    </recommendedName>
</protein>
<dbReference type="GO" id="GO:0046910">
    <property type="term" value="F:pectinesterase inhibitor activity"/>
    <property type="evidence" value="ECO:0007669"/>
    <property type="project" value="UniProtKB-ARBA"/>
</dbReference>
<keyword evidence="4" id="KW-1185">Reference proteome</keyword>
<organism evidence="3 4">
    <name type="scientific">Buddleja alternifolia</name>
    <dbReference type="NCBI Taxonomy" id="168488"/>
    <lineage>
        <taxon>Eukaryota</taxon>
        <taxon>Viridiplantae</taxon>
        <taxon>Streptophyta</taxon>
        <taxon>Embryophyta</taxon>
        <taxon>Tracheophyta</taxon>
        <taxon>Spermatophyta</taxon>
        <taxon>Magnoliopsida</taxon>
        <taxon>eudicotyledons</taxon>
        <taxon>Gunneridae</taxon>
        <taxon>Pentapetalae</taxon>
        <taxon>asterids</taxon>
        <taxon>lamiids</taxon>
        <taxon>Lamiales</taxon>
        <taxon>Scrophulariaceae</taxon>
        <taxon>Buddlejeae</taxon>
        <taxon>Buddleja</taxon>
    </lineage>
</organism>
<accession>A0AAV6XG48</accession>
<dbReference type="FunFam" id="1.20.140.40:FF:000005">
    <property type="entry name" value="Pectin methylesterase inhibitor 1"/>
    <property type="match status" value="1"/>
</dbReference>
<dbReference type="Proteomes" id="UP000826271">
    <property type="component" value="Unassembled WGS sequence"/>
</dbReference>
<dbReference type="InterPro" id="IPR006501">
    <property type="entry name" value="Pectinesterase_inhib_dom"/>
</dbReference>
<dbReference type="Gene3D" id="1.20.140.40">
    <property type="entry name" value="Invertase/pectin methylesterase inhibitor family protein"/>
    <property type="match status" value="1"/>
</dbReference>
<sequence length="236" mass="24568">MAESIPAAEINAAAGVLLSPSATGAVSSSIAAAENHSAVSLLSPHAGALLSDFATADSTTEAKAVGNPGGADSFITTSCRVTTYPTICVQSLSPYASTVGKSPKQLVTTALSVSVNRAESARTFVAKLTKFRGLKPKEYEALKDCLEEVSDSVDRLSKSVRELKNAGRAGGPEYIWHMSNLQTWVSAALTDDTTCQDGFAGRALNGRIKSSIRARMTNVAHVTSNALALCNKFAGK</sequence>
<evidence type="ECO:0000313" key="4">
    <source>
        <dbReference type="Proteomes" id="UP000826271"/>
    </source>
</evidence>
<evidence type="ECO:0000256" key="1">
    <source>
        <dbReference type="ARBA" id="ARBA00022729"/>
    </source>
</evidence>
<dbReference type="PANTHER" id="PTHR31080:SF87">
    <property type="entry name" value="PECTINESTERASE INHIBITOR 7"/>
    <property type="match status" value="1"/>
</dbReference>
<dbReference type="EMBL" id="WHWC01000006">
    <property type="protein sequence ID" value="KAG8381489.1"/>
    <property type="molecule type" value="Genomic_DNA"/>
</dbReference>
<dbReference type="NCBIfam" id="TIGR01614">
    <property type="entry name" value="PME_inhib"/>
    <property type="match status" value="1"/>
</dbReference>
<reference evidence="3" key="1">
    <citation type="submission" date="2019-10" db="EMBL/GenBank/DDBJ databases">
        <authorList>
            <person name="Zhang R."/>
            <person name="Pan Y."/>
            <person name="Wang J."/>
            <person name="Ma R."/>
            <person name="Yu S."/>
        </authorList>
    </citation>
    <scope>NUCLEOTIDE SEQUENCE</scope>
    <source>
        <strain evidence="3">LA-IB0</strain>
        <tissue evidence="3">Leaf</tissue>
    </source>
</reference>
<dbReference type="SMART" id="SM00856">
    <property type="entry name" value="PMEI"/>
    <property type="match status" value="1"/>
</dbReference>
<feature type="domain" description="Pectinesterase inhibitor" evidence="2">
    <location>
        <begin position="70"/>
        <end position="229"/>
    </location>
</feature>
<comment type="caution">
    <text evidence="3">The sequence shown here is derived from an EMBL/GenBank/DDBJ whole genome shotgun (WGS) entry which is preliminary data.</text>
</comment>
<keyword evidence="1" id="KW-0732">Signal</keyword>
<dbReference type="PANTHER" id="PTHR31080">
    <property type="entry name" value="PECTINESTERASE INHIBITOR-LIKE"/>
    <property type="match status" value="1"/>
</dbReference>
<dbReference type="InterPro" id="IPR051955">
    <property type="entry name" value="PME_Inhibitor"/>
</dbReference>
<dbReference type="SUPFAM" id="SSF101148">
    <property type="entry name" value="Plant invertase/pectin methylesterase inhibitor"/>
    <property type="match status" value="1"/>
</dbReference>
<dbReference type="InterPro" id="IPR035513">
    <property type="entry name" value="Invertase/methylesterase_inhib"/>
</dbReference>
<gene>
    <name evidence="3" type="ORF">BUALT_Bualt06G0127100</name>
</gene>
<dbReference type="Pfam" id="PF04043">
    <property type="entry name" value="PMEI"/>
    <property type="match status" value="1"/>
</dbReference>